<name>A0A4C1XVL4_EUMVA</name>
<proteinExistence type="predicted"/>
<gene>
    <name evidence="1" type="ORF">EVAR_50479_1</name>
</gene>
<dbReference type="EMBL" id="BGZK01000963">
    <property type="protein sequence ID" value="GBP66654.1"/>
    <property type="molecule type" value="Genomic_DNA"/>
</dbReference>
<dbReference type="InterPro" id="IPR036574">
    <property type="entry name" value="Scorpion_toxin-like_sf"/>
</dbReference>
<dbReference type="Gene3D" id="3.30.30.10">
    <property type="entry name" value="Knottin, scorpion toxin-like"/>
    <property type="match status" value="1"/>
</dbReference>
<evidence type="ECO:0000313" key="1">
    <source>
        <dbReference type="EMBL" id="GBP66654.1"/>
    </source>
</evidence>
<organism evidence="1 2">
    <name type="scientific">Eumeta variegata</name>
    <name type="common">Bagworm moth</name>
    <name type="synonym">Eumeta japonica</name>
    <dbReference type="NCBI Taxonomy" id="151549"/>
    <lineage>
        <taxon>Eukaryota</taxon>
        <taxon>Metazoa</taxon>
        <taxon>Ecdysozoa</taxon>
        <taxon>Arthropoda</taxon>
        <taxon>Hexapoda</taxon>
        <taxon>Insecta</taxon>
        <taxon>Pterygota</taxon>
        <taxon>Neoptera</taxon>
        <taxon>Endopterygota</taxon>
        <taxon>Lepidoptera</taxon>
        <taxon>Glossata</taxon>
        <taxon>Ditrysia</taxon>
        <taxon>Tineoidea</taxon>
        <taxon>Psychidae</taxon>
        <taxon>Oiketicinae</taxon>
        <taxon>Eumeta</taxon>
    </lineage>
</organism>
<evidence type="ECO:0000313" key="2">
    <source>
        <dbReference type="Proteomes" id="UP000299102"/>
    </source>
</evidence>
<protein>
    <submittedName>
        <fullName evidence="1">Uncharacterized protein</fullName>
    </submittedName>
</protein>
<dbReference type="OrthoDB" id="6905030at2759"/>
<accession>A0A4C1XVL4</accession>
<keyword evidence="2" id="KW-1185">Reference proteome</keyword>
<dbReference type="Proteomes" id="UP000299102">
    <property type="component" value="Unassembled WGS sequence"/>
</dbReference>
<reference evidence="1 2" key="1">
    <citation type="journal article" date="2019" name="Commun. Biol.">
        <title>The bagworm genome reveals a unique fibroin gene that provides high tensile strength.</title>
        <authorList>
            <person name="Kono N."/>
            <person name="Nakamura H."/>
            <person name="Ohtoshi R."/>
            <person name="Tomita M."/>
            <person name="Numata K."/>
            <person name="Arakawa K."/>
        </authorList>
    </citation>
    <scope>NUCLEOTIDE SEQUENCE [LARGE SCALE GENOMIC DNA]</scope>
</reference>
<comment type="caution">
    <text evidence="1">The sequence shown here is derived from an EMBL/GenBank/DDBJ whole genome shotgun (WGS) entry which is preliminary data.</text>
</comment>
<sequence length="71" mass="8118">MTLYRGRQCPSGRLCLSLCRALGWPRGVCLDRTTCFCWRFLLVDGLKSVSAQVQRTILCRSKLAVNDVLRR</sequence>
<dbReference type="GO" id="GO:0051707">
    <property type="term" value="P:response to other organism"/>
    <property type="evidence" value="ECO:0007669"/>
    <property type="project" value="UniProtKB-ARBA"/>
</dbReference>
<dbReference type="AlphaFoldDB" id="A0A4C1XVL4"/>